<keyword evidence="2" id="KW-0472">Membrane</keyword>
<dbReference type="RefSeq" id="WP_093960766.1">
    <property type="nucleotide sequence ID" value="NZ_NEWD01000021.1"/>
</dbReference>
<dbReference type="Proteomes" id="UP000215433">
    <property type="component" value="Unassembled WGS sequence"/>
</dbReference>
<feature type="compositionally biased region" description="Polar residues" evidence="1">
    <location>
        <begin position="96"/>
        <end position="116"/>
    </location>
</feature>
<dbReference type="AlphaFoldDB" id="A0A229VX00"/>
<keyword evidence="2" id="KW-0812">Transmembrane</keyword>
<feature type="transmembrane region" description="Helical" evidence="2">
    <location>
        <begin position="397"/>
        <end position="412"/>
    </location>
</feature>
<feature type="transmembrane region" description="Helical" evidence="2">
    <location>
        <begin position="707"/>
        <end position="723"/>
    </location>
</feature>
<protein>
    <submittedName>
        <fullName evidence="3">Uncharacterized protein</fullName>
    </submittedName>
</protein>
<dbReference type="Pfam" id="PF19484">
    <property type="entry name" value="DUF6020"/>
    <property type="match status" value="1"/>
</dbReference>
<evidence type="ECO:0000256" key="1">
    <source>
        <dbReference type="SAM" id="MobiDB-lite"/>
    </source>
</evidence>
<keyword evidence="2" id="KW-1133">Transmembrane helix</keyword>
<feature type="transmembrane region" description="Helical" evidence="2">
    <location>
        <begin position="256"/>
        <end position="275"/>
    </location>
</feature>
<feature type="transmembrane region" description="Helical" evidence="2">
    <location>
        <begin position="142"/>
        <end position="161"/>
    </location>
</feature>
<evidence type="ECO:0000256" key="2">
    <source>
        <dbReference type="SAM" id="Phobius"/>
    </source>
</evidence>
<organism evidence="3 4">
    <name type="scientific">Bifidobacterium vansinderenii</name>
    <dbReference type="NCBI Taxonomy" id="1984871"/>
    <lineage>
        <taxon>Bacteria</taxon>
        <taxon>Bacillati</taxon>
        <taxon>Actinomycetota</taxon>
        <taxon>Actinomycetes</taxon>
        <taxon>Bifidobacteriales</taxon>
        <taxon>Bifidobacteriaceae</taxon>
        <taxon>Bifidobacterium</taxon>
    </lineage>
</organism>
<feature type="transmembrane region" description="Helical" evidence="2">
    <location>
        <begin position="336"/>
        <end position="360"/>
    </location>
</feature>
<dbReference type="InterPro" id="IPR046062">
    <property type="entry name" value="DUF6020"/>
</dbReference>
<gene>
    <name evidence="3" type="ORF">Tam10B_1625</name>
</gene>
<comment type="caution">
    <text evidence="3">The sequence shown here is derived from an EMBL/GenBank/DDBJ whole genome shotgun (WGS) entry which is preliminary data.</text>
</comment>
<evidence type="ECO:0000313" key="4">
    <source>
        <dbReference type="Proteomes" id="UP000215433"/>
    </source>
</evidence>
<feature type="transmembrane region" description="Helical" evidence="2">
    <location>
        <begin position="682"/>
        <end position="701"/>
    </location>
</feature>
<accession>A0A229VX00</accession>
<feature type="region of interest" description="Disordered" evidence="1">
    <location>
        <begin position="94"/>
        <end position="117"/>
    </location>
</feature>
<proteinExistence type="predicted"/>
<reference evidence="3 4" key="1">
    <citation type="submission" date="2017-05" db="EMBL/GenBank/DDBJ databases">
        <title>Bifidobacterium vansinderenii sp. nov.</title>
        <authorList>
            <person name="Lugli G.A."/>
            <person name="Duranti S."/>
            <person name="Mangifesta M."/>
        </authorList>
    </citation>
    <scope>NUCLEOTIDE SEQUENCE [LARGE SCALE GENOMIC DNA]</scope>
    <source>
        <strain evidence="3 4">Tam10B</strain>
    </source>
</reference>
<feature type="transmembrane region" description="Helical" evidence="2">
    <location>
        <begin position="185"/>
        <end position="212"/>
    </location>
</feature>
<feature type="transmembrane region" description="Helical" evidence="2">
    <location>
        <begin position="463"/>
        <end position="487"/>
    </location>
</feature>
<feature type="transmembrane region" description="Helical" evidence="2">
    <location>
        <begin position="424"/>
        <end position="457"/>
    </location>
</feature>
<feature type="transmembrane region" description="Helical" evidence="2">
    <location>
        <begin position="730"/>
        <end position="747"/>
    </location>
</feature>
<dbReference type="PROSITE" id="PS51257">
    <property type="entry name" value="PROKAR_LIPOPROTEIN"/>
    <property type="match status" value="1"/>
</dbReference>
<sequence length="788" mass="86461">MAPTSRTATNRGALTTRPRPHLAALIAALSSCFALTASYSSARAFRDFPTALTNIATQMGTTGSAAGLALFVAVFVIEFLGWGLFMGAGRSAGDDGTSTNASSTNIAPSDNATAESPTRRIAPLAYLLLRIPFPKPSRTTRAWATVTGLAFALSLTIPAHYDAGRHAPPQATPTLPYVAPQYRTIWFHLFMLLRYAGFALLTIAAMTLLLTWATNAITRARLNDDRRLPANVNHPQPSRLRTFFSTLFQRLSARNVAVATTLITVCWLPWMILLWPVNIAADTIAQIMWVRSGYVWDPSSRAVDLGSTMNDQHPWLDTVIYGFFDQLGLTMGSERWGLYLLAVLQTLAIAAALAVTLTYLGGMMRVPWQYCTAALAFVGLTPCFGRTAMAIVKDTTSMPFFLLLMVLMIEYVRRARAGDRPGPWLIVGIVVLAVICAETRKIAMEIIAASFLVFAVALRGRRLLSLSLAVIPVALVSVITAIVFPLLHVAPGGRQEMISIPLQQTLYVVAKYDGYPSGMQPADGTNNDTDTGSLLSADDRAVVDAVNVCTTSQLRRYLLIEPHRNREIGSADTIKDRCYDRNATTGDATRFLLLWARLGVTHVGDYLHAVPWLRDPFTMSSYYDEGWYVRWGWESEHPQRVILPEYHSTDRGAQKSLPQRYGAAIYKALAHMPGVSFLMSEATYVVFVPLTALALCCLAGADRRRNLVLFAPWALTILTLMLLPGHQTRYTWTLAFGAVIVAAIPLMRLDHAADYAADGTNDIEKDDNDATDDAKHLQPGEKPVNITV</sequence>
<feature type="transmembrane region" description="Helical" evidence="2">
    <location>
        <begin position="66"/>
        <end position="85"/>
    </location>
</feature>
<dbReference type="OrthoDB" id="3223943at2"/>
<evidence type="ECO:0000313" key="3">
    <source>
        <dbReference type="EMBL" id="OXN00151.1"/>
    </source>
</evidence>
<feature type="transmembrane region" description="Helical" evidence="2">
    <location>
        <begin position="372"/>
        <end position="391"/>
    </location>
</feature>
<name>A0A229VX00_9BIFI</name>
<dbReference type="EMBL" id="NEWD01000021">
    <property type="protein sequence ID" value="OXN00151.1"/>
    <property type="molecule type" value="Genomic_DNA"/>
</dbReference>
<keyword evidence="4" id="KW-1185">Reference proteome</keyword>